<gene>
    <name evidence="1" type="ORF">GCM10011379_14920</name>
</gene>
<dbReference type="AlphaFoldDB" id="A0A917MTZ9"/>
<dbReference type="RefSeq" id="WP_188951404.1">
    <property type="nucleotide sequence ID" value="NZ_BMIB01000002.1"/>
</dbReference>
<organism evidence="1 2">
    <name type="scientific">Filimonas zeae</name>
    <dbReference type="NCBI Taxonomy" id="1737353"/>
    <lineage>
        <taxon>Bacteria</taxon>
        <taxon>Pseudomonadati</taxon>
        <taxon>Bacteroidota</taxon>
        <taxon>Chitinophagia</taxon>
        <taxon>Chitinophagales</taxon>
        <taxon>Chitinophagaceae</taxon>
        <taxon>Filimonas</taxon>
    </lineage>
</organism>
<proteinExistence type="predicted"/>
<dbReference type="EMBL" id="BMIB01000002">
    <property type="protein sequence ID" value="GGH63709.1"/>
    <property type="molecule type" value="Genomic_DNA"/>
</dbReference>
<reference evidence="1" key="1">
    <citation type="journal article" date="2014" name="Int. J. Syst. Evol. Microbiol.">
        <title>Complete genome sequence of Corynebacterium casei LMG S-19264T (=DSM 44701T), isolated from a smear-ripened cheese.</title>
        <authorList>
            <consortium name="US DOE Joint Genome Institute (JGI-PGF)"/>
            <person name="Walter F."/>
            <person name="Albersmeier A."/>
            <person name="Kalinowski J."/>
            <person name="Ruckert C."/>
        </authorList>
    </citation>
    <scope>NUCLEOTIDE SEQUENCE</scope>
    <source>
        <strain evidence="1">CGMCC 1.15290</strain>
    </source>
</reference>
<keyword evidence="2" id="KW-1185">Reference proteome</keyword>
<protein>
    <submittedName>
        <fullName evidence="1">Uncharacterized protein</fullName>
    </submittedName>
</protein>
<name>A0A917MTZ9_9BACT</name>
<accession>A0A917MTZ9</accession>
<evidence type="ECO:0000313" key="1">
    <source>
        <dbReference type="EMBL" id="GGH63709.1"/>
    </source>
</evidence>
<evidence type="ECO:0000313" key="2">
    <source>
        <dbReference type="Proteomes" id="UP000627292"/>
    </source>
</evidence>
<dbReference type="Proteomes" id="UP000627292">
    <property type="component" value="Unassembled WGS sequence"/>
</dbReference>
<sequence length="98" mass="11148">MWLNNELLNYADSRRHIFYYAMAILQVADSSKLPTVLDREADYISTLPDVTEKEMLLISKAYRELAGNTAKAEAVDKQIAVRFPNGMKAKGKEDVSFF</sequence>
<comment type="caution">
    <text evidence="1">The sequence shown here is derived from an EMBL/GenBank/DDBJ whole genome shotgun (WGS) entry which is preliminary data.</text>
</comment>
<reference evidence="1" key="2">
    <citation type="submission" date="2020-09" db="EMBL/GenBank/DDBJ databases">
        <authorList>
            <person name="Sun Q."/>
            <person name="Zhou Y."/>
        </authorList>
    </citation>
    <scope>NUCLEOTIDE SEQUENCE</scope>
    <source>
        <strain evidence="1">CGMCC 1.15290</strain>
    </source>
</reference>